<evidence type="ECO:0000313" key="2">
    <source>
        <dbReference type="EMBL" id="WZO32853.1"/>
    </source>
</evidence>
<dbReference type="EMBL" id="CP151632">
    <property type="protein sequence ID" value="WZO32853.1"/>
    <property type="molecule type" value="Genomic_DNA"/>
</dbReference>
<evidence type="ECO:0000256" key="1">
    <source>
        <dbReference type="SAM" id="Phobius"/>
    </source>
</evidence>
<gene>
    <name evidence="2" type="ORF">MRBLWS13_000459</name>
</gene>
<accession>A0AAU6S7H5</accession>
<keyword evidence="1" id="KW-0472">Membrane</keyword>
<reference evidence="2" key="1">
    <citation type="submission" date="2024-04" db="EMBL/GenBank/DDBJ databases">
        <authorList>
            <person name="Roder T."/>
            <person name="Oberhansli S."/>
            <person name="Kreuzer M."/>
        </authorList>
    </citation>
    <scope>NUCLEOTIDE SEQUENCE</scope>
    <source>
        <strain evidence="2">LWS13-1.2</strain>
    </source>
</reference>
<dbReference type="InterPro" id="IPR046151">
    <property type="entry name" value="DUF6153"/>
</dbReference>
<feature type="transmembrane region" description="Helical" evidence="1">
    <location>
        <begin position="100"/>
        <end position="119"/>
    </location>
</feature>
<protein>
    <submittedName>
        <fullName evidence="2">DUF6153 family protein</fullName>
    </submittedName>
</protein>
<organism evidence="2">
    <name type="scientific">Microbacterium sp. LWS13-1.2</name>
    <dbReference type="NCBI Taxonomy" id="3135264"/>
    <lineage>
        <taxon>Bacteria</taxon>
        <taxon>Bacillati</taxon>
        <taxon>Actinomycetota</taxon>
        <taxon>Actinomycetes</taxon>
        <taxon>Micrococcales</taxon>
        <taxon>Microbacteriaceae</taxon>
        <taxon>Microbacterium</taxon>
    </lineage>
</organism>
<sequence>MPRPRHARSWQRWSLGSRVVATAAIIVGLLGMHVLMSPATHAAHTTGPADGSAMAAAESVHPHHEGSAAAAMTDVGAPDARCTGVCADPWSRGSSHGQGYGVWTVICVLALLLTVLLFVPSRGSWQSPWRLLRHAAARSVRDADSAPRHPPSLALLSISRT</sequence>
<dbReference type="AlphaFoldDB" id="A0AAU6S7H5"/>
<keyword evidence="1" id="KW-1133">Transmembrane helix</keyword>
<dbReference type="RefSeq" id="WP_349427463.1">
    <property type="nucleotide sequence ID" value="NZ_CP151632.1"/>
</dbReference>
<name>A0AAU6S7H5_9MICO</name>
<dbReference type="Pfam" id="PF19650">
    <property type="entry name" value="DUF6153"/>
    <property type="match status" value="1"/>
</dbReference>
<keyword evidence="1" id="KW-0812">Transmembrane</keyword>
<proteinExistence type="predicted"/>